<dbReference type="GeneID" id="40329983"/>
<dbReference type="OrthoDB" id="249247at2759"/>
<feature type="coiled-coil region" evidence="1">
    <location>
        <begin position="261"/>
        <end position="295"/>
    </location>
</feature>
<evidence type="ECO:0000256" key="1">
    <source>
        <dbReference type="SAM" id="Coils"/>
    </source>
</evidence>
<feature type="coiled-coil region" evidence="1">
    <location>
        <begin position="354"/>
        <end position="388"/>
    </location>
</feature>
<comment type="caution">
    <text evidence="3">The sequence shown here is derived from an EMBL/GenBank/DDBJ whole genome shotgun (WGS) entry which is preliminary data.</text>
</comment>
<accession>A0A422NBW9</accession>
<dbReference type="EMBL" id="MKGL01000211">
    <property type="protein sequence ID" value="RNF03000.1"/>
    <property type="molecule type" value="Genomic_DNA"/>
</dbReference>
<feature type="coiled-coil region" evidence="1">
    <location>
        <begin position="547"/>
        <end position="581"/>
    </location>
</feature>
<dbReference type="OMA" id="RYNPEHM"/>
<keyword evidence="4" id="KW-1185">Reference proteome</keyword>
<protein>
    <submittedName>
        <fullName evidence="3">Putative sigma-adaptin 3, putative,adaptor complex AP-3 small subunit</fullName>
    </submittedName>
</protein>
<evidence type="ECO:0000256" key="2">
    <source>
        <dbReference type="SAM" id="MobiDB-lite"/>
    </source>
</evidence>
<sequence>MSFGRGVVTERGVLPLTVDELVESYQHTQHINEELCTFIDNIRVECNRITETFPHAAQALRELFAAASRENTAAASLLISCKVNDSSVHGRSLSNTCSVVDDGGGVLEGVAVRRKTTTEVPHATAISSTKSRFLRFVEEAKHDYKEECGVLRLKLLAMESEQKLLLHAQQKLWEQEKKHVACVSSLDACCNELAMARSQCSFLLVVLNGGEAMTIASPVQHVIQQISDRTSLRGRECDGSTAQTESEAAEDDSMRSLAARLVQTEISLQESQAAVKSLEDNVRKLEYSNDQLGKRLGALTAERDTLKLQNGQLEGQLHRLLSLFHDHPEARQRIQDGEGAKTVLACEAKKGLEKDKMREVVEQLRRENRGLQNSLLQLQRQVNDSELRTEEMYAAGNGDILLLKEEVARLNDALRKRQFAFEQARHDGEKAAARWELLDKVHRTVIHHLSTRLMYDVARRFCPSSSFKGTPAKRPSPISTEELKIKGANATLLSSVAAAEGPEMRQTQEEVTAVVVESSFSQSGNDTRVQELLSLIESKDAQHRIALKHWQQVNQELRSALANSQGELKRCEERIKAMERAKDASVSHATTYSQGDVGDMYGTCAGDDSAKARPTSLQEHTSVSGWKPIKKAGNETRPQRVLEIQEGKPFLNILWQGARERCSLSEWGARSKTAAINSLPGSATAPSATTDPSAVAVDLSGAIPIRNLQRMLHDVLQENMALAARVEELENS</sequence>
<feature type="coiled-coil region" evidence="1">
    <location>
        <begin position="705"/>
        <end position="732"/>
    </location>
</feature>
<evidence type="ECO:0000313" key="4">
    <source>
        <dbReference type="Proteomes" id="UP000283634"/>
    </source>
</evidence>
<dbReference type="AlphaFoldDB" id="A0A422NBW9"/>
<dbReference type="Proteomes" id="UP000283634">
    <property type="component" value="Unassembled WGS sequence"/>
</dbReference>
<feature type="compositionally biased region" description="Polar residues" evidence="2">
    <location>
        <begin position="615"/>
        <end position="624"/>
    </location>
</feature>
<proteinExistence type="predicted"/>
<gene>
    <name evidence="3" type="ORF">TraAM80_06050</name>
</gene>
<reference evidence="3 4" key="1">
    <citation type="journal article" date="2018" name="BMC Genomics">
        <title>Genomic comparison of Trypanosoma conorhini and Trypanosoma rangeli to Trypanosoma cruzi strains of high and low virulence.</title>
        <authorList>
            <person name="Bradwell K.R."/>
            <person name="Koparde V.N."/>
            <person name="Matveyev A.V."/>
            <person name="Serrano M.G."/>
            <person name="Alves J.M."/>
            <person name="Parikh H."/>
            <person name="Huang B."/>
            <person name="Lee V."/>
            <person name="Espinosa-Alvarez O."/>
            <person name="Ortiz P.A."/>
            <person name="Costa-Martins A.G."/>
            <person name="Teixeira M.M."/>
            <person name="Buck G.A."/>
        </authorList>
    </citation>
    <scope>NUCLEOTIDE SEQUENCE [LARGE SCALE GENOMIC DNA]</scope>
    <source>
        <strain evidence="3 4">AM80</strain>
    </source>
</reference>
<organism evidence="3 4">
    <name type="scientific">Trypanosoma rangeli</name>
    <dbReference type="NCBI Taxonomy" id="5698"/>
    <lineage>
        <taxon>Eukaryota</taxon>
        <taxon>Discoba</taxon>
        <taxon>Euglenozoa</taxon>
        <taxon>Kinetoplastea</taxon>
        <taxon>Metakinetoplastina</taxon>
        <taxon>Trypanosomatida</taxon>
        <taxon>Trypanosomatidae</taxon>
        <taxon>Trypanosoma</taxon>
        <taxon>Herpetosoma</taxon>
    </lineage>
</organism>
<name>A0A422NBW9_TRYRA</name>
<evidence type="ECO:0000313" key="3">
    <source>
        <dbReference type="EMBL" id="RNF03000.1"/>
    </source>
</evidence>
<keyword evidence="1" id="KW-0175">Coiled coil</keyword>
<feature type="region of interest" description="Disordered" evidence="2">
    <location>
        <begin position="610"/>
        <end position="631"/>
    </location>
</feature>
<dbReference type="RefSeq" id="XP_029237247.1">
    <property type="nucleotide sequence ID" value="XM_029382907.1"/>
</dbReference>